<dbReference type="Gene3D" id="3.30.565.10">
    <property type="entry name" value="Histidine kinase-like ATPase, C-terminal domain"/>
    <property type="match status" value="1"/>
</dbReference>
<evidence type="ECO:0000256" key="2">
    <source>
        <dbReference type="ARBA" id="ARBA00023125"/>
    </source>
</evidence>
<dbReference type="InterPro" id="IPR036388">
    <property type="entry name" value="WH-like_DNA-bd_sf"/>
</dbReference>
<keyword evidence="1" id="KW-0805">Transcription regulation</keyword>
<dbReference type="InterPro" id="IPR000792">
    <property type="entry name" value="Tscrpt_reg_LuxR_C"/>
</dbReference>
<dbReference type="InterPro" id="IPR036890">
    <property type="entry name" value="HATPase_C_sf"/>
</dbReference>
<comment type="caution">
    <text evidence="5">The sequence shown here is derived from an EMBL/GenBank/DDBJ whole genome shotgun (WGS) entry which is preliminary data.</text>
</comment>
<dbReference type="PROSITE" id="PS50043">
    <property type="entry name" value="HTH_LUXR_2"/>
    <property type="match status" value="1"/>
</dbReference>
<dbReference type="InterPro" id="IPR016032">
    <property type="entry name" value="Sig_transdc_resp-reg_C-effctor"/>
</dbReference>
<evidence type="ECO:0000313" key="6">
    <source>
        <dbReference type="Proteomes" id="UP001501736"/>
    </source>
</evidence>
<organism evidence="5 6">
    <name type="scientific">Nesterenkonia halobia</name>
    <dbReference type="NCBI Taxonomy" id="37922"/>
    <lineage>
        <taxon>Bacteria</taxon>
        <taxon>Bacillati</taxon>
        <taxon>Actinomycetota</taxon>
        <taxon>Actinomycetes</taxon>
        <taxon>Micrococcales</taxon>
        <taxon>Micrococcaceae</taxon>
        <taxon>Nesterenkonia</taxon>
    </lineage>
</organism>
<dbReference type="CDD" id="cd06170">
    <property type="entry name" value="LuxR_C_like"/>
    <property type="match status" value="1"/>
</dbReference>
<proteinExistence type="predicted"/>
<protein>
    <recommendedName>
        <fullName evidence="4">HTH luxR-type domain-containing protein</fullName>
    </recommendedName>
</protein>
<accession>A0ABP6RJ17</accession>
<dbReference type="EMBL" id="BAAAYG010000010">
    <property type="protein sequence ID" value="GAA3286875.1"/>
    <property type="molecule type" value="Genomic_DNA"/>
</dbReference>
<keyword evidence="6" id="KW-1185">Reference proteome</keyword>
<gene>
    <name evidence="5" type="ORF">GCM10020260_22380</name>
</gene>
<dbReference type="Proteomes" id="UP001501736">
    <property type="component" value="Unassembled WGS sequence"/>
</dbReference>
<reference evidence="6" key="1">
    <citation type="journal article" date="2019" name="Int. J. Syst. Evol. Microbiol.">
        <title>The Global Catalogue of Microorganisms (GCM) 10K type strain sequencing project: providing services to taxonomists for standard genome sequencing and annotation.</title>
        <authorList>
            <consortium name="The Broad Institute Genomics Platform"/>
            <consortium name="The Broad Institute Genome Sequencing Center for Infectious Disease"/>
            <person name="Wu L."/>
            <person name="Ma J."/>
        </authorList>
    </citation>
    <scope>NUCLEOTIDE SEQUENCE [LARGE SCALE GENOMIC DNA]</scope>
    <source>
        <strain evidence="6">JCM 11483</strain>
    </source>
</reference>
<dbReference type="PROSITE" id="PS00622">
    <property type="entry name" value="HTH_LUXR_1"/>
    <property type="match status" value="1"/>
</dbReference>
<dbReference type="PANTHER" id="PTHR44688:SF16">
    <property type="entry name" value="DNA-BINDING TRANSCRIPTIONAL ACTIVATOR DEVR_DOSR"/>
    <property type="match status" value="1"/>
</dbReference>
<dbReference type="Gene3D" id="1.10.10.10">
    <property type="entry name" value="Winged helix-like DNA-binding domain superfamily/Winged helix DNA-binding domain"/>
    <property type="match status" value="1"/>
</dbReference>
<sequence>MSENSPEASESADRLRASRHTRALSELADRHAVTLESLLAALRSPRLGDREAREAAITVASSALVEMRSAEKQGADLLEPVTGAFAQLKSELRPMMRYGRVAVEFVEPPANGRALPGDVAHAARAVVRSAVLTLVDSANARRVRVHWDCDGLHLLMHLRDDGDGELGAHDDVLRPIADHVSAFEGRMGVESTLGWGTEISIAVPLDPVPAPLAVDDLGDLSPRETEVLQHLGRGARNAAIAEELGISGHTVKFHISNLLRKTGARSRAELIALLR</sequence>
<keyword evidence="2" id="KW-0238">DNA-binding</keyword>
<keyword evidence="3" id="KW-0804">Transcription</keyword>
<evidence type="ECO:0000256" key="3">
    <source>
        <dbReference type="ARBA" id="ARBA00023163"/>
    </source>
</evidence>
<evidence type="ECO:0000259" key="4">
    <source>
        <dbReference type="PROSITE" id="PS50043"/>
    </source>
</evidence>
<dbReference type="SUPFAM" id="SSF46894">
    <property type="entry name" value="C-terminal effector domain of the bipartite response regulators"/>
    <property type="match status" value="1"/>
</dbReference>
<dbReference type="Pfam" id="PF00196">
    <property type="entry name" value="GerE"/>
    <property type="match status" value="1"/>
</dbReference>
<dbReference type="PRINTS" id="PR00038">
    <property type="entry name" value="HTHLUXR"/>
</dbReference>
<evidence type="ECO:0000313" key="5">
    <source>
        <dbReference type="EMBL" id="GAA3286875.1"/>
    </source>
</evidence>
<dbReference type="RefSeq" id="WP_344721369.1">
    <property type="nucleotide sequence ID" value="NZ_BAAAYG010000010.1"/>
</dbReference>
<dbReference type="PANTHER" id="PTHR44688">
    <property type="entry name" value="DNA-BINDING TRANSCRIPTIONAL ACTIVATOR DEVR_DOSR"/>
    <property type="match status" value="1"/>
</dbReference>
<name>A0ABP6RJ17_9MICC</name>
<evidence type="ECO:0000256" key="1">
    <source>
        <dbReference type="ARBA" id="ARBA00023015"/>
    </source>
</evidence>
<feature type="domain" description="HTH luxR-type" evidence="4">
    <location>
        <begin position="213"/>
        <end position="275"/>
    </location>
</feature>
<dbReference type="SMART" id="SM00421">
    <property type="entry name" value="HTH_LUXR"/>
    <property type="match status" value="1"/>
</dbReference>